<feature type="transmembrane region" description="Helical" evidence="1">
    <location>
        <begin position="77"/>
        <end position="97"/>
    </location>
</feature>
<evidence type="ECO:0000256" key="1">
    <source>
        <dbReference type="SAM" id="Phobius"/>
    </source>
</evidence>
<keyword evidence="1" id="KW-1133">Transmembrane helix</keyword>
<dbReference type="AlphaFoldDB" id="H3JZ92"/>
<keyword evidence="2" id="KW-0732">Signal</keyword>
<keyword evidence="1" id="KW-0812">Transmembrane</keyword>
<keyword evidence="1" id="KW-0472">Membrane</keyword>
<feature type="chain" id="PRO_5003588539" evidence="2">
    <location>
        <begin position="20"/>
        <end position="98"/>
    </location>
</feature>
<evidence type="ECO:0000313" key="3">
    <source>
        <dbReference type="EMBL" id="BAL52320.1"/>
    </source>
</evidence>
<name>H3JZ92_PINFU</name>
<protein>
    <submittedName>
        <fullName evidence="3">Glycine-rich shell matrix protein</fullName>
    </submittedName>
</protein>
<accession>H3JZ92</accession>
<proteinExistence type="predicted"/>
<feature type="signal peptide" evidence="2">
    <location>
        <begin position="1"/>
        <end position="19"/>
    </location>
</feature>
<gene>
    <name evidence="3" type="primary">MSI7</name>
</gene>
<organism evidence="3">
    <name type="scientific">Pinctada fucata</name>
    <name type="common">Akoya pearl oyster</name>
    <name type="synonym">Pinctada imbricata fucata</name>
    <dbReference type="NCBI Taxonomy" id="50426"/>
    <lineage>
        <taxon>Eukaryota</taxon>
        <taxon>Metazoa</taxon>
        <taxon>Spiralia</taxon>
        <taxon>Lophotrochozoa</taxon>
        <taxon>Mollusca</taxon>
        <taxon>Bivalvia</taxon>
        <taxon>Autobranchia</taxon>
        <taxon>Pteriomorphia</taxon>
        <taxon>Pterioida</taxon>
        <taxon>Pterioidea</taxon>
        <taxon>Pteriidae</taxon>
        <taxon>Pinctada</taxon>
    </lineage>
</organism>
<reference evidence="3" key="1">
    <citation type="submission" date="2011-08" db="EMBL/GenBank/DDBJ databases">
        <title>Analysis of structure and sequence polymorphism of genes of pearl oyster.</title>
        <authorList>
            <person name="Masaoka T."/>
            <person name="Fujiwara A."/>
            <person name="Kobayashi T."/>
        </authorList>
    </citation>
    <scope>NUCLEOTIDE SEQUENCE</scope>
    <source>
        <strain evidence="3">F2</strain>
        <tissue evidence="3">Adductor muscle</tissue>
    </source>
</reference>
<evidence type="ECO:0000256" key="2">
    <source>
        <dbReference type="SAM" id="SignalP"/>
    </source>
</evidence>
<dbReference type="EMBL" id="AB661679">
    <property type="protein sequence ID" value="BAL52320.1"/>
    <property type="molecule type" value="Genomic_DNA"/>
</dbReference>
<sequence>MKPFVTLASLIVLIASVSAGGDNDYGKYGGVSYGPGINLGVGSLGAGGDLTGLGGAGGAGGGTLGAGGVGPVGGITIWTHLFTWIYLFHGCLIFIFLQ</sequence>